<sequence>MADNGTSGEKNERTAAPVPASAAPAATHAPAPARDEFIRAENEDDDGYDPYSDRRPDPEPLFERDPWA</sequence>
<dbReference type="EMBL" id="JACSNQ010000005">
    <property type="protein sequence ID" value="MBM6774672.1"/>
    <property type="molecule type" value="Genomic_DNA"/>
</dbReference>
<comment type="caution">
    <text evidence="2">The sequence shown here is derived from an EMBL/GenBank/DDBJ whole genome shotgun (WGS) entry which is preliminary data.</text>
</comment>
<feature type="region of interest" description="Disordered" evidence="1">
    <location>
        <begin position="1"/>
        <end position="68"/>
    </location>
</feature>
<evidence type="ECO:0000256" key="1">
    <source>
        <dbReference type="SAM" id="MobiDB-lite"/>
    </source>
</evidence>
<organism evidence="2 3">
    <name type="scientific">Olsenella profusa</name>
    <dbReference type="NCBI Taxonomy" id="138595"/>
    <lineage>
        <taxon>Bacteria</taxon>
        <taxon>Bacillati</taxon>
        <taxon>Actinomycetota</taxon>
        <taxon>Coriobacteriia</taxon>
        <taxon>Coriobacteriales</taxon>
        <taxon>Atopobiaceae</taxon>
        <taxon>Olsenella</taxon>
    </lineage>
</organism>
<name>A0ABS2F270_9ACTN</name>
<evidence type="ECO:0000313" key="2">
    <source>
        <dbReference type="EMBL" id="MBM6774672.1"/>
    </source>
</evidence>
<dbReference type="Proteomes" id="UP000712527">
    <property type="component" value="Unassembled WGS sequence"/>
</dbReference>
<feature type="compositionally biased region" description="Low complexity" evidence="1">
    <location>
        <begin position="15"/>
        <end position="32"/>
    </location>
</feature>
<feature type="compositionally biased region" description="Basic and acidic residues" evidence="1">
    <location>
        <begin position="51"/>
        <end position="68"/>
    </location>
</feature>
<reference evidence="2 3" key="1">
    <citation type="journal article" date="2021" name="Sci. Rep.">
        <title>The distribution of antibiotic resistance genes in chicken gut microbiota commensals.</title>
        <authorList>
            <person name="Juricova H."/>
            <person name="Matiasovicova J."/>
            <person name="Kubasova T."/>
            <person name="Cejkova D."/>
            <person name="Rychlik I."/>
        </authorList>
    </citation>
    <scope>NUCLEOTIDE SEQUENCE [LARGE SCALE GENOMIC DNA]</scope>
    <source>
        <strain evidence="2 3">An794</strain>
    </source>
</reference>
<gene>
    <name evidence="2" type="ORF">H9X80_03810</name>
</gene>
<dbReference type="RefSeq" id="WP_204793101.1">
    <property type="nucleotide sequence ID" value="NZ_JACSNQ010000005.1"/>
</dbReference>
<keyword evidence="3" id="KW-1185">Reference proteome</keyword>
<evidence type="ECO:0000313" key="3">
    <source>
        <dbReference type="Proteomes" id="UP000712527"/>
    </source>
</evidence>
<proteinExistence type="predicted"/>
<accession>A0ABS2F270</accession>
<protein>
    <submittedName>
        <fullName evidence="2">Uncharacterized protein</fullName>
    </submittedName>
</protein>